<dbReference type="InterPro" id="IPR021359">
    <property type="entry name" value="DUF2812"/>
</dbReference>
<dbReference type="EMBL" id="JBHUEK010000010">
    <property type="protein sequence ID" value="MFD1778444.1"/>
    <property type="molecule type" value="Genomic_DNA"/>
</dbReference>
<comment type="caution">
    <text evidence="2">The sequence shown here is derived from an EMBL/GenBank/DDBJ whole genome shotgun (WGS) entry which is preliminary data.</text>
</comment>
<protein>
    <submittedName>
        <fullName evidence="2">DUF2812 domain-containing protein</fullName>
    </submittedName>
</protein>
<dbReference type="RefSeq" id="WP_388036597.1">
    <property type="nucleotide sequence ID" value="NZ_JBHUEK010000010.1"/>
</dbReference>
<keyword evidence="1" id="KW-0812">Transmembrane</keyword>
<reference evidence="3" key="1">
    <citation type="journal article" date="2019" name="Int. J. Syst. Evol. Microbiol.">
        <title>The Global Catalogue of Microorganisms (GCM) 10K type strain sequencing project: providing services to taxonomists for standard genome sequencing and annotation.</title>
        <authorList>
            <consortium name="The Broad Institute Genomics Platform"/>
            <consortium name="The Broad Institute Genome Sequencing Center for Infectious Disease"/>
            <person name="Wu L."/>
            <person name="Ma J."/>
        </authorList>
    </citation>
    <scope>NUCLEOTIDE SEQUENCE [LARGE SCALE GENOMIC DNA]</scope>
    <source>
        <strain evidence="3">CCUG 15531</strain>
    </source>
</reference>
<keyword evidence="3" id="KW-1185">Reference proteome</keyword>
<evidence type="ECO:0000313" key="3">
    <source>
        <dbReference type="Proteomes" id="UP001597227"/>
    </source>
</evidence>
<evidence type="ECO:0000256" key="1">
    <source>
        <dbReference type="SAM" id="Phobius"/>
    </source>
</evidence>
<gene>
    <name evidence="2" type="ORF">ACFSFW_07170</name>
</gene>
<keyword evidence="1" id="KW-1133">Transmembrane helix</keyword>
<name>A0ABW4MLG1_9BACI</name>
<organism evidence="2 3">
    <name type="scientific">Fredinandcohnia salidurans</name>
    <dbReference type="NCBI Taxonomy" id="2595041"/>
    <lineage>
        <taxon>Bacteria</taxon>
        <taxon>Bacillati</taxon>
        <taxon>Bacillota</taxon>
        <taxon>Bacilli</taxon>
        <taxon>Bacillales</taxon>
        <taxon>Bacillaceae</taxon>
        <taxon>Fredinandcohnia</taxon>
    </lineage>
</organism>
<dbReference type="Proteomes" id="UP001597227">
    <property type="component" value="Unassembled WGS sequence"/>
</dbReference>
<keyword evidence="1" id="KW-0472">Membrane</keyword>
<accession>A0ABW4MLG1</accession>
<feature type="transmembrane region" description="Helical" evidence="1">
    <location>
        <begin position="154"/>
        <end position="181"/>
    </location>
</feature>
<proteinExistence type="predicted"/>
<feature type="transmembrane region" description="Helical" evidence="1">
    <location>
        <begin position="202"/>
        <end position="223"/>
    </location>
</feature>
<sequence>MNKIVRKLRPSDYWRIGEHESWFADMAAKGYHFKKMGIHLAHFVKGEPKQMRYRIDVPMKRKIKPEQIEMYAESGWDYVTGYQGFHVFSSPVEREAPELHTDPAEQSYTLKTLDKKLAVTARFVVIAVLLIIGMASSIWFLGGAPIYHLVEGTVLVQTILSIIIGYQAYNSLLAAISIRALRKKLIEGKPIDHHAPWKKHHRINTVIAFLFMIVSCLTAIVPFTQLVKSDVKTLPVESPNLPIVRLADVEQNPALARGESEYMSDNVDWSNRISYNWSPFAPVQYETDENGVIPGENWKDGSGEYSPSISTNFYQLSIPAIADNLVYDLIDWYRHENAVEEYVEKQHPDFDLLIVHEDEEMKEVFASKDKNVIYVRYHGYADINSVIENIIKKIN</sequence>
<evidence type="ECO:0000313" key="2">
    <source>
        <dbReference type="EMBL" id="MFD1778444.1"/>
    </source>
</evidence>
<feature type="transmembrane region" description="Helical" evidence="1">
    <location>
        <begin position="119"/>
        <end position="142"/>
    </location>
</feature>
<dbReference type="Pfam" id="PF11193">
    <property type="entry name" value="DUF2812"/>
    <property type="match status" value="1"/>
</dbReference>